<evidence type="ECO:0000313" key="2">
    <source>
        <dbReference type="Proteomes" id="UP000004994"/>
    </source>
</evidence>
<evidence type="ECO:0000313" key="1">
    <source>
        <dbReference type="EnsemblPlants" id="Solyc07g021625.1.1"/>
    </source>
</evidence>
<dbReference type="Proteomes" id="UP000004994">
    <property type="component" value="Chromosome 7"/>
</dbReference>
<name>A0A3Q7H739_SOLLC</name>
<reference evidence="1" key="1">
    <citation type="journal article" date="2012" name="Nature">
        <title>The tomato genome sequence provides insights into fleshy fruit evolution.</title>
        <authorList>
            <consortium name="Tomato Genome Consortium"/>
        </authorList>
    </citation>
    <scope>NUCLEOTIDE SEQUENCE [LARGE SCALE GENOMIC DNA]</scope>
    <source>
        <strain evidence="1">cv. Heinz 1706</strain>
    </source>
</reference>
<dbReference type="InParanoid" id="A0A3Q7H739"/>
<sequence>MEFSKTAVAPLESVGLSVIFVHPYQHQRSFTKKCYDRKSSRSFQVMDPQLVSIELGAEAKKGKDSGVYVGFEPTTCWAIVAAPTNSFKGNGARSFAAGTAEIYAYPLDLLRAQLAYQ</sequence>
<dbReference type="EnsemblPlants" id="Solyc07g021625.1.1">
    <property type="protein sequence ID" value="Solyc07g021625.1.1"/>
    <property type="gene ID" value="Solyc07g021625.1"/>
</dbReference>
<accession>A0A3Q7H739</accession>
<protein>
    <submittedName>
        <fullName evidence="1">Uncharacterized protein</fullName>
    </submittedName>
</protein>
<organism evidence="1">
    <name type="scientific">Solanum lycopersicum</name>
    <name type="common">Tomato</name>
    <name type="synonym">Lycopersicon esculentum</name>
    <dbReference type="NCBI Taxonomy" id="4081"/>
    <lineage>
        <taxon>Eukaryota</taxon>
        <taxon>Viridiplantae</taxon>
        <taxon>Streptophyta</taxon>
        <taxon>Embryophyta</taxon>
        <taxon>Tracheophyta</taxon>
        <taxon>Spermatophyta</taxon>
        <taxon>Magnoliopsida</taxon>
        <taxon>eudicotyledons</taxon>
        <taxon>Gunneridae</taxon>
        <taxon>Pentapetalae</taxon>
        <taxon>asterids</taxon>
        <taxon>lamiids</taxon>
        <taxon>Solanales</taxon>
        <taxon>Solanaceae</taxon>
        <taxon>Solanoideae</taxon>
        <taxon>Solaneae</taxon>
        <taxon>Solanum</taxon>
        <taxon>Solanum subgen. Lycopersicon</taxon>
    </lineage>
</organism>
<keyword evidence="2" id="KW-1185">Reference proteome</keyword>
<reference evidence="1" key="2">
    <citation type="submission" date="2019-01" db="UniProtKB">
        <authorList>
            <consortium name="EnsemblPlants"/>
        </authorList>
    </citation>
    <scope>IDENTIFICATION</scope>
    <source>
        <strain evidence="1">cv. Heinz 1706</strain>
    </source>
</reference>
<dbReference type="Gramene" id="Solyc07g021625.1.1">
    <property type="protein sequence ID" value="Solyc07g021625.1.1"/>
    <property type="gene ID" value="Solyc07g021625.1"/>
</dbReference>
<proteinExistence type="predicted"/>
<dbReference type="AlphaFoldDB" id="A0A3Q7H739"/>